<comment type="similarity">
    <text evidence="1">Belongs to the transferase hexapeptide repeat family.</text>
</comment>
<accession>A0ABQ4TBN0</accession>
<dbReference type="EMBL" id="BPQV01000013">
    <property type="protein sequence ID" value="GJE29085.1"/>
    <property type="molecule type" value="Genomic_DNA"/>
</dbReference>
<dbReference type="RefSeq" id="WP_238313256.1">
    <property type="nucleotide sequence ID" value="NZ_BPQV01000013.1"/>
</dbReference>
<evidence type="ECO:0000313" key="4">
    <source>
        <dbReference type="Proteomes" id="UP001055156"/>
    </source>
</evidence>
<dbReference type="InterPro" id="IPR050179">
    <property type="entry name" value="Trans_hexapeptide_repeat"/>
</dbReference>
<evidence type="ECO:0000256" key="1">
    <source>
        <dbReference type="ARBA" id="ARBA00007274"/>
    </source>
</evidence>
<dbReference type="SUPFAM" id="SSF51161">
    <property type="entry name" value="Trimeric LpxA-like enzymes"/>
    <property type="match status" value="1"/>
</dbReference>
<dbReference type="Gene3D" id="2.160.10.10">
    <property type="entry name" value="Hexapeptide repeat proteins"/>
    <property type="match status" value="1"/>
</dbReference>
<dbReference type="Proteomes" id="UP001055156">
    <property type="component" value="Unassembled WGS sequence"/>
</dbReference>
<reference evidence="3" key="2">
    <citation type="submission" date="2021-08" db="EMBL/GenBank/DDBJ databases">
        <authorList>
            <person name="Tani A."/>
            <person name="Ola A."/>
            <person name="Ogura Y."/>
            <person name="Katsura K."/>
            <person name="Hayashi T."/>
        </authorList>
    </citation>
    <scope>NUCLEOTIDE SEQUENCE</scope>
    <source>
        <strain evidence="3">NBRC 15689</strain>
    </source>
</reference>
<organism evidence="3 4">
    <name type="scientific">Methylobacterium organophilum</name>
    <dbReference type="NCBI Taxonomy" id="410"/>
    <lineage>
        <taxon>Bacteria</taxon>
        <taxon>Pseudomonadati</taxon>
        <taxon>Pseudomonadota</taxon>
        <taxon>Alphaproteobacteria</taxon>
        <taxon>Hyphomicrobiales</taxon>
        <taxon>Methylobacteriaceae</taxon>
        <taxon>Methylobacterium</taxon>
    </lineage>
</organism>
<dbReference type="PANTHER" id="PTHR43300">
    <property type="entry name" value="ACETYLTRANSFERASE"/>
    <property type="match status" value="1"/>
</dbReference>
<feature type="compositionally biased region" description="Basic and acidic residues" evidence="2">
    <location>
        <begin position="209"/>
        <end position="236"/>
    </location>
</feature>
<dbReference type="PANTHER" id="PTHR43300:SF11">
    <property type="entry name" value="ACETYLTRANSFERASE RV3034C-RELATED"/>
    <property type="match status" value="1"/>
</dbReference>
<sequence>MIQPQPIFGELTRYHFVREIEQWGWSIGAYSYGRPTVLEPDLARLRIGRFCSIGPGVTIVLGNHRTDGVTTYPFKAIAGLTGGGVWAEARACADDHASRGDVVIGDEVWLGAHCTVLSGVTIGSGAVIGAGAVVRRDVPPYAVVTGNPAAVVRTRFDEATVARLLALDWWSWPEARIAEHLPLLLGGDVAAFLAAAENPGGKAARKAKDKTSKGEGGKAKKDGKPKKDGKAAKAKN</sequence>
<feature type="region of interest" description="Disordered" evidence="2">
    <location>
        <begin position="198"/>
        <end position="236"/>
    </location>
</feature>
<name>A0ABQ4TBN0_METOR</name>
<dbReference type="InterPro" id="IPR001451">
    <property type="entry name" value="Hexapep"/>
</dbReference>
<evidence type="ECO:0000256" key="2">
    <source>
        <dbReference type="SAM" id="MobiDB-lite"/>
    </source>
</evidence>
<dbReference type="InterPro" id="IPR011004">
    <property type="entry name" value="Trimer_LpxA-like_sf"/>
</dbReference>
<proteinExistence type="inferred from homology"/>
<dbReference type="Pfam" id="PF00132">
    <property type="entry name" value="Hexapep"/>
    <property type="match status" value="1"/>
</dbReference>
<comment type="caution">
    <text evidence="3">The sequence shown here is derived from an EMBL/GenBank/DDBJ whole genome shotgun (WGS) entry which is preliminary data.</text>
</comment>
<protein>
    <submittedName>
        <fullName evidence="3">2,3,4,5-tetrahydropyridine-2,6-dicarboxylate N-acetyltransferase</fullName>
    </submittedName>
</protein>
<keyword evidence="4" id="KW-1185">Reference proteome</keyword>
<evidence type="ECO:0000313" key="3">
    <source>
        <dbReference type="EMBL" id="GJE29085.1"/>
    </source>
</evidence>
<gene>
    <name evidence="3" type="primary">dapH_2</name>
    <name evidence="3" type="ORF">LKMONMHP_3960</name>
</gene>
<dbReference type="CDD" id="cd03349">
    <property type="entry name" value="LbH_XAT"/>
    <property type="match status" value="1"/>
</dbReference>
<reference evidence="3" key="1">
    <citation type="journal article" date="2021" name="Front. Microbiol.">
        <title>Comprehensive Comparative Genomics and Phenotyping of Methylobacterium Species.</title>
        <authorList>
            <person name="Alessa O."/>
            <person name="Ogura Y."/>
            <person name="Fujitani Y."/>
            <person name="Takami H."/>
            <person name="Hayashi T."/>
            <person name="Sahin N."/>
            <person name="Tani A."/>
        </authorList>
    </citation>
    <scope>NUCLEOTIDE SEQUENCE</scope>
    <source>
        <strain evidence="3">NBRC 15689</strain>
    </source>
</reference>